<keyword evidence="3" id="KW-1185">Reference proteome</keyword>
<gene>
    <name evidence="2" type="ORF">HNR15_003402</name>
</gene>
<name>A0A853DKH6_9MICO</name>
<comment type="caution">
    <text evidence="2">The sequence shown here is derived from an EMBL/GenBank/DDBJ whole genome shotgun (WGS) entry which is preliminary data.</text>
</comment>
<evidence type="ECO:0000256" key="1">
    <source>
        <dbReference type="SAM" id="MobiDB-lite"/>
    </source>
</evidence>
<organism evidence="2 3">
    <name type="scientific">Allobranchiibius huperziae</name>
    <dbReference type="NCBI Taxonomy" id="1874116"/>
    <lineage>
        <taxon>Bacteria</taxon>
        <taxon>Bacillati</taxon>
        <taxon>Actinomycetota</taxon>
        <taxon>Actinomycetes</taxon>
        <taxon>Micrococcales</taxon>
        <taxon>Dermacoccaceae</taxon>
        <taxon>Allobranchiibius</taxon>
    </lineage>
</organism>
<protein>
    <submittedName>
        <fullName evidence="2">Uncharacterized protein</fullName>
    </submittedName>
</protein>
<dbReference type="Proteomes" id="UP000571817">
    <property type="component" value="Unassembled WGS sequence"/>
</dbReference>
<accession>A0A853DKH6</accession>
<proteinExistence type="predicted"/>
<dbReference type="AlphaFoldDB" id="A0A853DKH6"/>
<sequence length="121" mass="12853">MTSLPQNPDISPAQITISTAFAERVGPDSVQLWARLVQEVADESRGLTAAEIGVLLGQRLGAEGLAGHPVEMERFGEMIADHPGGALAFVDDRGRPVAGAMPRPTGSAHEETESDDRPFYS</sequence>
<evidence type="ECO:0000313" key="2">
    <source>
        <dbReference type="EMBL" id="NYJ76439.1"/>
    </source>
</evidence>
<feature type="region of interest" description="Disordered" evidence="1">
    <location>
        <begin position="95"/>
        <end position="121"/>
    </location>
</feature>
<evidence type="ECO:0000313" key="3">
    <source>
        <dbReference type="Proteomes" id="UP000571817"/>
    </source>
</evidence>
<reference evidence="2 3" key="1">
    <citation type="submission" date="2020-07" db="EMBL/GenBank/DDBJ databases">
        <title>Sequencing the genomes of 1000 actinobacteria strains.</title>
        <authorList>
            <person name="Klenk H.-P."/>
        </authorList>
    </citation>
    <scope>NUCLEOTIDE SEQUENCE [LARGE SCALE GENOMIC DNA]</scope>
    <source>
        <strain evidence="2 3">DSM 29531</strain>
    </source>
</reference>
<dbReference type="EMBL" id="JACCFW010000001">
    <property type="protein sequence ID" value="NYJ76439.1"/>
    <property type="molecule type" value="Genomic_DNA"/>
</dbReference>
<dbReference type="RefSeq" id="WP_179483496.1">
    <property type="nucleotide sequence ID" value="NZ_JACCFW010000001.1"/>
</dbReference>
<feature type="compositionally biased region" description="Basic and acidic residues" evidence="1">
    <location>
        <begin position="108"/>
        <end position="121"/>
    </location>
</feature>